<feature type="DNA-binding region" description="H-T-H motif" evidence="2">
    <location>
        <begin position="55"/>
        <end position="74"/>
    </location>
</feature>
<dbReference type="PROSITE" id="PS50977">
    <property type="entry name" value="HTH_TETR_2"/>
    <property type="match status" value="1"/>
</dbReference>
<dbReference type="OrthoDB" id="9810250at2"/>
<evidence type="ECO:0000313" key="5">
    <source>
        <dbReference type="Proteomes" id="UP000251869"/>
    </source>
</evidence>
<dbReference type="SUPFAM" id="SSF46689">
    <property type="entry name" value="Homeodomain-like"/>
    <property type="match status" value="1"/>
</dbReference>
<feature type="domain" description="HTH tetR-type" evidence="3">
    <location>
        <begin position="32"/>
        <end position="92"/>
    </location>
</feature>
<evidence type="ECO:0000256" key="2">
    <source>
        <dbReference type="PROSITE-ProRule" id="PRU00335"/>
    </source>
</evidence>
<keyword evidence="5" id="KW-1185">Reference proteome</keyword>
<dbReference type="Pfam" id="PF00440">
    <property type="entry name" value="TetR_N"/>
    <property type="match status" value="1"/>
</dbReference>
<dbReference type="EMBL" id="QLZQ01000004">
    <property type="protein sequence ID" value="RAZ67352.1"/>
    <property type="molecule type" value="Genomic_DNA"/>
</dbReference>
<reference evidence="4 5" key="1">
    <citation type="submission" date="2018-06" db="EMBL/GenBank/DDBJ databases">
        <title>The draft genome sequences of strains SCU63 and S1.</title>
        <authorList>
            <person name="Gan L."/>
        </authorList>
    </citation>
    <scope>NUCLEOTIDE SEQUENCE [LARGE SCALE GENOMIC DNA]</scope>
    <source>
        <strain evidence="4 5">S1</strain>
    </source>
</reference>
<evidence type="ECO:0000313" key="4">
    <source>
        <dbReference type="EMBL" id="RAZ67352.1"/>
    </source>
</evidence>
<accession>A0A365K5A7</accession>
<gene>
    <name evidence="4" type="ORF">DP119_11355</name>
</gene>
<name>A0A365K5A7_9BACL</name>
<dbReference type="InterPro" id="IPR039532">
    <property type="entry name" value="TetR_C_Firmicutes"/>
</dbReference>
<dbReference type="AlphaFoldDB" id="A0A365K5A7"/>
<evidence type="ECO:0000259" key="3">
    <source>
        <dbReference type="PROSITE" id="PS50977"/>
    </source>
</evidence>
<dbReference type="InterPro" id="IPR009057">
    <property type="entry name" value="Homeodomain-like_sf"/>
</dbReference>
<protein>
    <submittedName>
        <fullName evidence="4">TetR/AcrR family transcriptional regulator</fullName>
    </submittedName>
</protein>
<dbReference type="Gene3D" id="1.10.357.10">
    <property type="entry name" value="Tetracycline Repressor, domain 2"/>
    <property type="match status" value="1"/>
</dbReference>
<sequence>MPAILEAINRKDTAVKRFGGDSVPAIYDDMNEKTKAKIQASFLQLLAKKNFIKISVQDISKASGINRGTFYLHYLNKYDLLDQMEEQLLDGLAQQLKELQPEMLLAEADKGNVSIQSVEVFRYIEMNAAAFRAFLSEHNQNGFHKRLKGFFVGHFIGNMLKNERFFRSASVPDDYLSTFATSAFLGLIEQWLDNDLAETPEEMAEMYIQIILFIRKL</sequence>
<dbReference type="InterPro" id="IPR001647">
    <property type="entry name" value="HTH_TetR"/>
</dbReference>
<comment type="caution">
    <text evidence="4">The sequence shown here is derived from an EMBL/GenBank/DDBJ whole genome shotgun (WGS) entry which is preliminary data.</text>
</comment>
<dbReference type="Pfam" id="PF14278">
    <property type="entry name" value="TetR_C_8"/>
    <property type="match status" value="1"/>
</dbReference>
<keyword evidence="1 2" id="KW-0238">DNA-binding</keyword>
<dbReference type="PANTHER" id="PTHR43479:SF7">
    <property type="entry name" value="TETR-FAMILY TRANSCRIPTIONAL REGULATOR"/>
    <property type="match status" value="1"/>
</dbReference>
<organism evidence="4 5">
    <name type="scientific">Planococcus maitriensis</name>
    <dbReference type="NCBI Taxonomy" id="221799"/>
    <lineage>
        <taxon>Bacteria</taxon>
        <taxon>Bacillati</taxon>
        <taxon>Bacillota</taxon>
        <taxon>Bacilli</taxon>
        <taxon>Bacillales</taxon>
        <taxon>Caryophanaceae</taxon>
        <taxon>Planococcus</taxon>
    </lineage>
</organism>
<dbReference type="PANTHER" id="PTHR43479">
    <property type="entry name" value="ACREF/ENVCD OPERON REPRESSOR-RELATED"/>
    <property type="match status" value="1"/>
</dbReference>
<proteinExistence type="predicted"/>
<evidence type="ECO:0000256" key="1">
    <source>
        <dbReference type="ARBA" id="ARBA00023125"/>
    </source>
</evidence>
<dbReference type="Proteomes" id="UP000251869">
    <property type="component" value="Unassembled WGS sequence"/>
</dbReference>
<dbReference type="GO" id="GO:0003677">
    <property type="term" value="F:DNA binding"/>
    <property type="evidence" value="ECO:0007669"/>
    <property type="project" value="UniProtKB-UniRule"/>
</dbReference>
<dbReference type="InterPro" id="IPR050624">
    <property type="entry name" value="HTH-type_Tx_Regulator"/>
</dbReference>